<comment type="caution">
    <text evidence="7">The sequence shown here is derived from an EMBL/GenBank/DDBJ whole genome shotgun (WGS) entry which is preliminary data.</text>
</comment>
<reference evidence="7 8" key="1">
    <citation type="submission" date="2020-08" db="EMBL/GenBank/DDBJ databases">
        <title>Genome sequencing of Purple Non-Sulfur Bacteria from various extreme environments.</title>
        <authorList>
            <person name="Mayer M."/>
        </authorList>
    </citation>
    <scope>NUCLEOTIDE SEQUENCE [LARGE SCALE GENOMIC DNA]</scope>
    <source>
        <strain evidence="7 8">JA135</strain>
    </source>
</reference>
<feature type="region of interest" description="Disordered" evidence="4">
    <location>
        <begin position="188"/>
        <end position="212"/>
    </location>
</feature>
<evidence type="ECO:0000256" key="2">
    <source>
        <dbReference type="ARBA" id="ARBA00022679"/>
    </source>
</evidence>
<keyword evidence="3" id="KW-0949">S-adenosyl-L-methionine</keyword>
<dbReference type="RefSeq" id="WP_184431116.1">
    <property type="nucleotide sequence ID" value="NZ_JACIGI010000002.1"/>
</dbReference>
<keyword evidence="5" id="KW-0812">Transmembrane</keyword>
<evidence type="ECO:0000256" key="1">
    <source>
        <dbReference type="ARBA" id="ARBA00022603"/>
    </source>
</evidence>
<evidence type="ECO:0000259" key="6">
    <source>
        <dbReference type="Pfam" id="PF13649"/>
    </source>
</evidence>
<dbReference type="Pfam" id="PF13649">
    <property type="entry name" value="Methyltransf_25"/>
    <property type="match status" value="1"/>
</dbReference>
<organism evidence="7 8">
    <name type="scientific">Roseospira goensis</name>
    <dbReference type="NCBI Taxonomy" id="391922"/>
    <lineage>
        <taxon>Bacteria</taxon>
        <taxon>Pseudomonadati</taxon>
        <taxon>Pseudomonadota</taxon>
        <taxon>Alphaproteobacteria</taxon>
        <taxon>Rhodospirillales</taxon>
        <taxon>Rhodospirillaceae</taxon>
        <taxon>Roseospira</taxon>
    </lineage>
</organism>
<gene>
    <name evidence="7" type="ORF">GGD88_000343</name>
</gene>
<dbReference type="SUPFAM" id="SSF53335">
    <property type="entry name" value="S-adenosyl-L-methionine-dependent methyltransferases"/>
    <property type="match status" value="1"/>
</dbReference>
<dbReference type="Gene3D" id="3.40.50.150">
    <property type="entry name" value="Vaccinia Virus protein VP39"/>
    <property type="match status" value="1"/>
</dbReference>
<evidence type="ECO:0000256" key="4">
    <source>
        <dbReference type="SAM" id="MobiDB-lite"/>
    </source>
</evidence>
<dbReference type="GO" id="GO:0032259">
    <property type="term" value="P:methylation"/>
    <property type="evidence" value="ECO:0007669"/>
    <property type="project" value="UniProtKB-KW"/>
</dbReference>
<keyword evidence="8" id="KW-1185">Reference proteome</keyword>
<sequence length="212" mass="22717">MAVGGADLGDVGGVALLTAVLIAVALVVAWTVRLGAPPWPSAPRARRALLAAAPPAAEIRGDILELGCGWGGLALALAARYPERRVIAVELSPVPWAVARLRARAARVENLEVRRADLHRVDLSRAGLVVCYLHRAAMTRLADRLEREAPAGVWVVSNTFGLGTWRPLARHPVGDLYGTEVLLYRQDSQAESRRHDHPGPYAAGTPDRRSGS</sequence>
<protein>
    <submittedName>
        <fullName evidence="7">SAM-dependent methyltransferase</fullName>
    </submittedName>
</protein>
<evidence type="ECO:0000313" key="7">
    <source>
        <dbReference type="EMBL" id="MBB4284636.1"/>
    </source>
</evidence>
<proteinExistence type="predicted"/>
<dbReference type="Proteomes" id="UP000555728">
    <property type="component" value="Unassembled WGS sequence"/>
</dbReference>
<dbReference type="InterPro" id="IPR026170">
    <property type="entry name" value="FAM173A/B"/>
</dbReference>
<dbReference type="AlphaFoldDB" id="A0A7W6RX05"/>
<name>A0A7W6RX05_9PROT</name>
<evidence type="ECO:0000256" key="5">
    <source>
        <dbReference type="SAM" id="Phobius"/>
    </source>
</evidence>
<dbReference type="PANTHER" id="PTHR13610">
    <property type="entry name" value="METHYLTRANSFERASE DOMAIN-CONTAINING PROTEIN"/>
    <property type="match status" value="1"/>
</dbReference>
<feature type="domain" description="Methyltransferase" evidence="6">
    <location>
        <begin position="63"/>
        <end position="132"/>
    </location>
</feature>
<accession>A0A7W6RX05</accession>
<keyword evidence="1 7" id="KW-0489">Methyltransferase</keyword>
<feature type="transmembrane region" description="Helical" evidence="5">
    <location>
        <begin position="12"/>
        <end position="36"/>
    </location>
</feature>
<dbReference type="InterPro" id="IPR029063">
    <property type="entry name" value="SAM-dependent_MTases_sf"/>
</dbReference>
<dbReference type="EMBL" id="JACIGI010000002">
    <property type="protein sequence ID" value="MBB4284636.1"/>
    <property type="molecule type" value="Genomic_DNA"/>
</dbReference>
<dbReference type="CDD" id="cd02440">
    <property type="entry name" value="AdoMet_MTases"/>
    <property type="match status" value="1"/>
</dbReference>
<keyword evidence="5" id="KW-0472">Membrane</keyword>
<evidence type="ECO:0000256" key="3">
    <source>
        <dbReference type="ARBA" id="ARBA00022691"/>
    </source>
</evidence>
<evidence type="ECO:0000313" key="8">
    <source>
        <dbReference type="Proteomes" id="UP000555728"/>
    </source>
</evidence>
<dbReference type="PANTHER" id="PTHR13610:SF11">
    <property type="entry name" value="METHYLTRANSFERASE DOMAIN-CONTAINING PROTEIN"/>
    <property type="match status" value="1"/>
</dbReference>
<dbReference type="InterPro" id="IPR041698">
    <property type="entry name" value="Methyltransf_25"/>
</dbReference>
<feature type="compositionally biased region" description="Basic and acidic residues" evidence="4">
    <location>
        <begin position="188"/>
        <end position="198"/>
    </location>
</feature>
<keyword evidence="2 7" id="KW-0808">Transferase</keyword>
<dbReference type="GO" id="GO:0016279">
    <property type="term" value="F:protein-lysine N-methyltransferase activity"/>
    <property type="evidence" value="ECO:0007669"/>
    <property type="project" value="InterPro"/>
</dbReference>
<keyword evidence="5" id="KW-1133">Transmembrane helix</keyword>